<evidence type="ECO:0000313" key="4">
    <source>
        <dbReference type="Proteomes" id="UP000076400"/>
    </source>
</evidence>
<feature type="compositionally biased region" description="Pro residues" evidence="1">
    <location>
        <begin position="75"/>
        <end position="85"/>
    </location>
</feature>
<feature type="transmembrane region" description="Helical" evidence="2">
    <location>
        <begin position="6"/>
        <end position="23"/>
    </location>
</feature>
<dbReference type="Proteomes" id="UP000076400">
    <property type="component" value="Unassembled WGS sequence"/>
</dbReference>
<keyword evidence="2" id="KW-0812">Transmembrane</keyword>
<dbReference type="AlphaFoldDB" id="A0A154WEP6"/>
<dbReference type="OrthoDB" id="7161229at2"/>
<keyword evidence="4" id="KW-1185">Reference proteome</keyword>
<dbReference type="STRING" id="580166.AUP43_17835"/>
<keyword evidence="2" id="KW-1133">Transmembrane helix</keyword>
<gene>
    <name evidence="3" type="ORF">AUP43_17835</name>
</gene>
<proteinExistence type="predicted"/>
<dbReference type="RefSeq" id="WP_067553390.1">
    <property type="nucleotide sequence ID" value="NZ_LPXN01000067.1"/>
</dbReference>
<feature type="compositionally biased region" description="Pro residues" evidence="1">
    <location>
        <begin position="50"/>
        <end position="68"/>
    </location>
</feature>
<evidence type="ECO:0000256" key="2">
    <source>
        <dbReference type="SAM" id="Phobius"/>
    </source>
</evidence>
<sequence length="85" mass="8972">MRKGLTLSVGLHVAVILIAWFGLPNLRKEHEIQEEPVVVDVVTLSQMSNPPAPAPQPTPSPAVKPVPPQVAQATPTPPPPPQPAP</sequence>
<feature type="region of interest" description="Disordered" evidence="1">
    <location>
        <begin position="46"/>
        <end position="85"/>
    </location>
</feature>
<comment type="caution">
    <text evidence="3">The sequence shown here is derived from an EMBL/GenBank/DDBJ whole genome shotgun (WGS) entry which is preliminary data.</text>
</comment>
<organism evidence="3 4">
    <name type="scientific">Oceanibaculum pacificum</name>
    <dbReference type="NCBI Taxonomy" id="580166"/>
    <lineage>
        <taxon>Bacteria</taxon>
        <taxon>Pseudomonadati</taxon>
        <taxon>Pseudomonadota</taxon>
        <taxon>Alphaproteobacteria</taxon>
        <taxon>Rhodospirillales</taxon>
        <taxon>Oceanibaculaceae</taxon>
        <taxon>Oceanibaculum</taxon>
    </lineage>
</organism>
<reference evidence="3 4" key="1">
    <citation type="submission" date="2015-12" db="EMBL/GenBank/DDBJ databases">
        <title>Genome sequence of Oceanibaculum pacificum MCCC 1A02656.</title>
        <authorList>
            <person name="Lu L."/>
            <person name="Lai Q."/>
            <person name="Shao Z."/>
            <person name="Qian P."/>
        </authorList>
    </citation>
    <scope>NUCLEOTIDE SEQUENCE [LARGE SCALE GENOMIC DNA]</scope>
    <source>
        <strain evidence="3 4">MCCC 1A02656</strain>
    </source>
</reference>
<dbReference type="EMBL" id="LPXN01000067">
    <property type="protein sequence ID" value="KZD11997.1"/>
    <property type="molecule type" value="Genomic_DNA"/>
</dbReference>
<protein>
    <submittedName>
        <fullName evidence="3">Uncharacterized protein</fullName>
    </submittedName>
</protein>
<name>A0A154WEP6_9PROT</name>
<evidence type="ECO:0000256" key="1">
    <source>
        <dbReference type="SAM" id="MobiDB-lite"/>
    </source>
</evidence>
<evidence type="ECO:0000313" key="3">
    <source>
        <dbReference type="EMBL" id="KZD11997.1"/>
    </source>
</evidence>
<keyword evidence="2" id="KW-0472">Membrane</keyword>
<accession>A0A154WEP6</accession>